<keyword evidence="2" id="KW-1185">Reference proteome</keyword>
<reference evidence="1 2" key="1">
    <citation type="submission" date="2021-06" db="EMBL/GenBank/DDBJ databases">
        <title>Chromosome-level genome assembly of the red-tail catfish (Hemibagrus wyckioides).</title>
        <authorList>
            <person name="Shao F."/>
        </authorList>
    </citation>
    <scope>NUCLEOTIDE SEQUENCE [LARGE SCALE GENOMIC DNA]</scope>
    <source>
        <strain evidence="1">EC202008001</strain>
        <tissue evidence="1">Blood</tissue>
    </source>
</reference>
<evidence type="ECO:0000313" key="1">
    <source>
        <dbReference type="EMBL" id="KAG7334683.1"/>
    </source>
</evidence>
<proteinExistence type="predicted"/>
<accession>A0A9D3SXG5</accession>
<dbReference type="Proteomes" id="UP000824219">
    <property type="component" value="Linkage Group LG02"/>
</dbReference>
<evidence type="ECO:0000313" key="2">
    <source>
        <dbReference type="Proteomes" id="UP000824219"/>
    </source>
</evidence>
<protein>
    <submittedName>
        <fullName evidence="1">Uncharacterized protein</fullName>
    </submittedName>
</protein>
<organism evidence="1 2">
    <name type="scientific">Hemibagrus wyckioides</name>
    <dbReference type="NCBI Taxonomy" id="337641"/>
    <lineage>
        <taxon>Eukaryota</taxon>
        <taxon>Metazoa</taxon>
        <taxon>Chordata</taxon>
        <taxon>Craniata</taxon>
        <taxon>Vertebrata</taxon>
        <taxon>Euteleostomi</taxon>
        <taxon>Actinopterygii</taxon>
        <taxon>Neopterygii</taxon>
        <taxon>Teleostei</taxon>
        <taxon>Ostariophysi</taxon>
        <taxon>Siluriformes</taxon>
        <taxon>Bagridae</taxon>
        <taxon>Hemibagrus</taxon>
    </lineage>
</organism>
<comment type="caution">
    <text evidence="1">The sequence shown here is derived from an EMBL/GenBank/DDBJ whole genome shotgun (WGS) entry which is preliminary data.</text>
</comment>
<dbReference type="AlphaFoldDB" id="A0A9D3SXG5"/>
<sequence length="68" mass="7456">MGLRSGLCAEILTGKDKKGDAANEAVEGGKADNIFTGRTSRILPACGEERWPRSQPSALLLRRWWISL</sequence>
<dbReference type="EMBL" id="JAHKSW010000002">
    <property type="protein sequence ID" value="KAG7334683.1"/>
    <property type="molecule type" value="Genomic_DNA"/>
</dbReference>
<name>A0A9D3SXG5_9TELE</name>
<gene>
    <name evidence="1" type="ORF">KOW79_001279</name>
</gene>